<dbReference type="SUPFAM" id="SSF53474">
    <property type="entry name" value="alpha/beta-Hydrolases"/>
    <property type="match status" value="1"/>
</dbReference>
<dbReference type="eggNOG" id="KOG2183">
    <property type="taxonomic scope" value="Eukaryota"/>
</dbReference>
<comment type="similarity">
    <text evidence="1">Belongs to the peptidase S28 family.</text>
</comment>
<dbReference type="GO" id="GO:0070008">
    <property type="term" value="F:serine-type exopeptidase activity"/>
    <property type="evidence" value="ECO:0007669"/>
    <property type="project" value="InterPro"/>
</dbReference>
<dbReference type="RefSeq" id="XP_006965742.1">
    <property type="nucleotide sequence ID" value="XM_006965680.1"/>
</dbReference>
<dbReference type="PANTHER" id="PTHR11010:SF38">
    <property type="entry name" value="LYSOSOMAL PRO-X CARBOXYPEPTIDASE"/>
    <property type="match status" value="1"/>
</dbReference>
<evidence type="ECO:0000256" key="1">
    <source>
        <dbReference type="ARBA" id="ARBA00011079"/>
    </source>
</evidence>
<dbReference type="Gene3D" id="1.20.120.980">
    <property type="entry name" value="Serine carboxypeptidase S28, SKS domain"/>
    <property type="match status" value="1"/>
</dbReference>
<dbReference type="EMBL" id="GL985065">
    <property type="protein sequence ID" value="EGR48330.1"/>
    <property type="molecule type" value="Genomic_DNA"/>
</dbReference>
<keyword evidence="8" id="KW-1185">Reference proteome</keyword>
<evidence type="ECO:0000256" key="2">
    <source>
        <dbReference type="ARBA" id="ARBA00022670"/>
    </source>
</evidence>
<evidence type="ECO:0000313" key="7">
    <source>
        <dbReference type="EMBL" id="EGR48330.1"/>
    </source>
</evidence>
<reference evidence="7 8" key="1">
    <citation type="journal article" date="2008" name="Nat. Biotechnol.">
        <title>Genome sequencing and analysis of the biomass-degrading fungus Trichoderma reesei (syn. Hypocrea jecorina).</title>
        <authorList>
            <person name="Martinez D."/>
            <person name="Berka R.M."/>
            <person name="Henrissat B."/>
            <person name="Saloheimo M."/>
            <person name="Arvas M."/>
            <person name="Baker S.E."/>
            <person name="Chapman J."/>
            <person name="Chertkov O."/>
            <person name="Coutinho P.M."/>
            <person name="Cullen D."/>
            <person name="Danchin E.G."/>
            <person name="Grigoriev I.V."/>
            <person name="Harris P."/>
            <person name="Jackson M."/>
            <person name="Kubicek C.P."/>
            <person name="Han C.S."/>
            <person name="Ho I."/>
            <person name="Larrondo L.F."/>
            <person name="de Leon A.L."/>
            <person name="Magnuson J.K."/>
            <person name="Merino S."/>
            <person name="Misra M."/>
            <person name="Nelson B."/>
            <person name="Putnam N."/>
            <person name="Robbertse B."/>
            <person name="Salamov A.A."/>
            <person name="Schmoll M."/>
            <person name="Terry A."/>
            <person name="Thayer N."/>
            <person name="Westerholm-Parvinen A."/>
            <person name="Schoch C.L."/>
            <person name="Yao J."/>
            <person name="Barabote R."/>
            <person name="Nelson M.A."/>
            <person name="Detter C."/>
            <person name="Bruce D."/>
            <person name="Kuske C.R."/>
            <person name="Xie G."/>
            <person name="Richardson P."/>
            <person name="Rokhsar D.S."/>
            <person name="Lucas S.M."/>
            <person name="Rubin E.M."/>
            <person name="Dunn-Coleman N."/>
            <person name="Ward M."/>
            <person name="Brettin T.S."/>
        </authorList>
    </citation>
    <scope>NUCLEOTIDE SEQUENCE [LARGE SCALE GENOMIC DNA]</scope>
    <source>
        <strain evidence="7 8">QM6a</strain>
    </source>
</reference>
<evidence type="ECO:0000256" key="5">
    <source>
        <dbReference type="ARBA" id="ARBA00023180"/>
    </source>
</evidence>
<keyword evidence="2" id="KW-0645">Protease</keyword>
<protein>
    <submittedName>
        <fullName evidence="7">Predicted protein</fullName>
    </submittedName>
</protein>
<evidence type="ECO:0000256" key="4">
    <source>
        <dbReference type="ARBA" id="ARBA00022801"/>
    </source>
</evidence>
<keyword evidence="4" id="KW-0378">Hydrolase</keyword>
<dbReference type="PANTHER" id="PTHR11010">
    <property type="entry name" value="PROTEASE S28 PRO-X CARBOXYPEPTIDASE-RELATED"/>
    <property type="match status" value="1"/>
</dbReference>
<dbReference type="STRING" id="431241.G0RK88"/>
<dbReference type="KEGG" id="tre:TRIREDRAFT_108012"/>
<dbReference type="InterPro" id="IPR029058">
    <property type="entry name" value="AB_hydrolase_fold"/>
</dbReference>
<dbReference type="InterPro" id="IPR008758">
    <property type="entry name" value="Peptidase_S28"/>
</dbReference>
<dbReference type="GO" id="GO:0006508">
    <property type="term" value="P:proteolysis"/>
    <property type="evidence" value="ECO:0007669"/>
    <property type="project" value="UniProtKB-KW"/>
</dbReference>
<dbReference type="Gene3D" id="3.40.50.1820">
    <property type="entry name" value="alpha/beta hydrolase"/>
    <property type="match status" value="1"/>
</dbReference>
<sequence length="486" mass="53869">MRLLSAELWFPALLALQANVVKAQANSPNCTTKTEFFTQLVEHNSTANGTFQQQYQILKPHFKPGGPIFYYQQTETGTFACLVYISESPQSCTCPDLLQERTNYPAWADEIGGMVISLEHRFFGLSDASNATDPIEKYKSLTLENVMLDAVTFISHIKHTIPGAKDSKVIVSGGSYGGFLTTVLKMNYPEVFYGAVPYAPPLRSIGANYQNPRRYDWFNWVYWDLSAAAASKMRDAFTWLAQRFENLGEVEDIAKDLNLCTVPKTAADLRLVMGVIATNAELIPLLSYSSPDANPYGATPQKLVNITLRAKEPIDIVNATLTLRNPPNLVPCIAWDTDQSAEASLQKAPFNYLTCNYFPLIVNEIAEGNILPPTSAQTETDPMTCETLYGLVPPTQAEVEAKWHISRADLIQAPRIIFAYAENDPTSGVGIHPFPPSPDRNASRWMMTSLAAHGEESIASFAGDKPSVVHARRVQLETIKEWLGLY</sequence>
<feature type="chain" id="PRO_5003408315" evidence="6">
    <location>
        <begin position="26"/>
        <end position="486"/>
    </location>
</feature>
<dbReference type="InterPro" id="IPR042269">
    <property type="entry name" value="Ser_carbopepase_S28_SKS"/>
</dbReference>
<proteinExistence type="inferred from homology"/>
<evidence type="ECO:0000313" key="8">
    <source>
        <dbReference type="Proteomes" id="UP000008984"/>
    </source>
</evidence>
<organism evidence="8">
    <name type="scientific">Hypocrea jecorina (strain QM6a)</name>
    <name type="common">Trichoderma reesei</name>
    <dbReference type="NCBI Taxonomy" id="431241"/>
    <lineage>
        <taxon>Eukaryota</taxon>
        <taxon>Fungi</taxon>
        <taxon>Dikarya</taxon>
        <taxon>Ascomycota</taxon>
        <taxon>Pezizomycotina</taxon>
        <taxon>Sordariomycetes</taxon>
        <taxon>Hypocreomycetidae</taxon>
        <taxon>Hypocreales</taxon>
        <taxon>Hypocreaceae</taxon>
        <taxon>Trichoderma</taxon>
    </lineage>
</organism>
<evidence type="ECO:0000256" key="3">
    <source>
        <dbReference type="ARBA" id="ARBA00022729"/>
    </source>
</evidence>
<dbReference type="GeneID" id="18481578"/>
<dbReference type="AlphaFoldDB" id="G0RK88"/>
<dbReference type="Proteomes" id="UP000008984">
    <property type="component" value="Unassembled WGS sequence"/>
</dbReference>
<accession>G0RK88</accession>
<dbReference type="OrthoDB" id="1735038at2759"/>
<evidence type="ECO:0000256" key="6">
    <source>
        <dbReference type="SAM" id="SignalP"/>
    </source>
</evidence>
<feature type="signal peptide" evidence="6">
    <location>
        <begin position="1"/>
        <end position="25"/>
    </location>
</feature>
<dbReference type="VEuPathDB" id="FungiDB:TRIREDRAFT_108012"/>
<dbReference type="Pfam" id="PF05577">
    <property type="entry name" value="Peptidase_S28"/>
    <property type="match status" value="1"/>
</dbReference>
<keyword evidence="5" id="KW-0325">Glycoprotein</keyword>
<name>G0RK88_HYPJQ</name>
<dbReference type="HOGENOM" id="CLU_047024_0_0_1"/>
<dbReference type="GO" id="GO:0008239">
    <property type="term" value="F:dipeptidyl-peptidase activity"/>
    <property type="evidence" value="ECO:0007669"/>
    <property type="project" value="TreeGrafter"/>
</dbReference>
<gene>
    <name evidence="7" type="ORF">TRIREDRAFT_108012</name>
</gene>
<keyword evidence="3 6" id="KW-0732">Signal</keyword>